<dbReference type="InterPro" id="IPR017847">
    <property type="entry name" value="T6SS_RhsGE_Vgr_subset"/>
</dbReference>
<dbReference type="Gene3D" id="2.40.50.230">
    <property type="entry name" value="Gp5 N-terminal domain"/>
    <property type="match status" value="1"/>
</dbReference>
<evidence type="ECO:0000256" key="4">
    <source>
        <dbReference type="SAM" id="MobiDB-lite"/>
    </source>
</evidence>
<dbReference type="InterPro" id="IPR006533">
    <property type="entry name" value="T6SS_Vgr_RhsGE"/>
</dbReference>
<evidence type="ECO:0000313" key="8">
    <source>
        <dbReference type="EMBL" id="QCP10413.1"/>
    </source>
</evidence>
<dbReference type="Pfam" id="PF04717">
    <property type="entry name" value="Phage_base_V"/>
    <property type="match status" value="1"/>
</dbReference>
<dbReference type="NCBIfam" id="TIGR03361">
    <property type="entry name" value="VI_Rhs_Vgr"/>
    <property type="match status" value="1"/>
</dbReference>
<feature type="domain" description="Gp5/Type VI secretion system Vgr protein OB-fold" evidence="5">
    <location>
        <begin position="389"/>
        <end position="456"/>
    </location>
</feature>
<dbReference type="InterPro" id="IPR050708">
    <property type="entry name" value="T6SS_VgrG/RHS"/>
</dbReference>
<dbReference type="Proteomes" id="UP000298763">
    <property type="component" value="Chromosome"/>
</dbReference>
<feature type="region of interest" description="Disordered" evidence="4">
    <location>
        <begin position="462"/>
        <end position="489"/>
    </location>
</feature>
<dbReference type="AlphaFoldDB" id="A0A4P8HL44"/>
<dbReference type="EMBL" id="JACHXS010000003">
    <property type="protein sequence ID" value="MBB3221229.1"/>
    <property type="molecule type" value="Genomic_DNA"/>
</dbReference>
<gene>
    <name evidence="8" type="ORF">FCL38_08195</name>
    <name evidence="7" type="ORF">FHS02_002036</name>
</gene>
<dbReference type="Pfam" id="PF05954">
    <property type="entry name" value="Phage_GPD"/>
    <property type="match status" value="1"/>
</dbReference>
<name>A0A4P8HL44_9BURK</name>
<reference evidence="8 9" key="1">
    <citation type="submission" date="2019-05" db="EMBL/GenBank/DDBJ databases">
        <title>Draft Genome Sequences of Six Type Strains of the Genus Massilia.</title>
        <authorList>
            <person name="Miess H."/>
            <person name="Frediansyhah A."/>
            <person name="Gross H."/>
        </authorList>
    </citation>
    <scope>NUCLEOTIDE SEQUENCE [LARGE SCALE GENOMIC DNA]</scope>
    <source>
        <strain evidence="8 9">DSMZ 26121</strain>
    </source>
</reference>
<dbReference type="GO" id="GO:0005576">
    <property type="term" value="C:extracellular region"/>
    <property type="evidence" value="ECO:0007669"/>
    <property type="project" value="UniProtKB-SubCell"/>
</dbReference>
<feature type="domain" description="Gp5/Type VI secretion system Vgr C-terminal trimerisation" evidence="6">
    <location>
        <begin position="473"/>
        <end position="554"/>
    </location>
</feature>
<feature type="compositionally biased region" description="Polar residues" evidence="4">
    <location>
        <begin position="470"/>
        <end position="480"/>
    </location>
</feature>
<dbReference type="EMBL" id="CP040017">
    <property type="protein sequence ID" value="QCP10413.1"/>
    <property type="molecule type" value="Genomic_DNA"/>
</dbReference>
<dbReference type="PANTHER" id="PTHR32305">
    <property type="match status" value="1"/>
</dbReference>
<accession>A0A4P8HL44</accession>
<evidence type="ECO:0000256" key="3">
    <source>
        <dbReference type="ARBA" id="ARBA00022525"/>
    </source>
</evidence>
<evidence type="ECO:0000259" key="5">
    <source>
        <dbReference type="Pfam" id="PF04717"/>
    </source>
</evidence>
<dbReference type="Gene3D" id="4.10.220.110">
    <property type="match status" value="1"/>
</dbReference>
<evidence type="ECO:0000313" key="10">
    <source>
        <dbReference type="Proteomes" id="UP000584325"/>
    </source>
</evidence>
<dbReference type="SUPFAM" id="SSF69279">
    <property type="entry name" value="Phage tail proteins"/>
    <property type="match status" value="2"/>
</dbReference>
<dbReference type="Gene3D" id="3.55.50.10">
    <property type="entry name" value="Baseplate protein-like domains"/>
    <property type="match status" value="1"/>
</dbReference>
<comment type="similarity">
    <text evidence="2">Belongs to the VgrG protein family.</text>
</comment>
<comment type="subcellular location">
    <subcellularLocation>
        <location evidence="1">Secreted</location>
    </subcellularLocation>
</comment>
<evidence type="ECO:0000313" key="9">
    <source>
        <dbReference type="Proteomes" id="UP000298763"/>
    </source>
</evidence>
<dbReference type="SUPFAM" id="SSF69255">
    <property type="entry name" value="gp5 N-terminal domain-like"/>
    <property type="match status" value="1"/>
</dbReference>
<dbReference type="NCBIfam" id="TIGR01646">
    <property type="entry name" value="vgr_GE"/>
    <property type="match status" value="1"/>
</dbReference>
<keyword evidence="9" id="KW-1185">Reference proteome</keyword>
<dbReference type="SUPFAM" id="SSF69349">
    <property type="entry name" value="Phage fibre proteins"/>
    <property type="match status" value="1"/>
</dbReference>
<dbReference type="Gene3D" id="2.30.110.50">
    <property type="match status" value="1"/>
</dbReference>
<protein>
    <submittedName>
        <fullName evidence="7">Type VI secretion system secreted protein VgrG</fullName>
    </submittedName>
    <submittedName>
        <fullName evidence="8">Type VI secretion system tip protein VgrG</fullName>
    </submittedName>
</protein>
<dbReference type="InterPro" id="IPR054030">
    <property type="entry name" value="Gp5_Vgr_C"/>
</dbReference>
<evidence type="ECO:0000256" key="2">
    <source>
        <dbReference type="ARBA" id="ARBA00005558"/>
    </source>
</evidence>
<dbReference type="RefSeq" id="WP_137313297.1">
    <property type="nucleotide sequence ID" value="NZ_CP040017.1"/>
</dbReference>
<sequence>MATTQNRRDVGVACVLGADVLLLRRMRGSEALSQLSEYDLELYSERADLQPEALLATPLAIGIALPRGGTRHFHGLVTRFALTGRQGRFSTYQATVRPWLWFLTRSSDCRIFQERTVPEIVKAVFAGYAIADVDSAALGATYRPLPYCVQYRETDFAFVSRLLEAAGIYYYFRCDARRHTLVLADSYAAHAPAPGYASLLYMPAADHAMRESEVVYEWHMAAEVEPGAQVLKDFDFERPAASLLVKAAAVRGHAQADHELFDYPGSFSARADGDAAARVRLDVLHTSWRRVRGATRARGLFPGALFRLAEHPRADQNGEFLVAAAGYVLASDPYQPTRPAEPEPLLTCTFDVIPKQRDFRAPLATRKPLVHGPQTAIVVGKAGEEIWTDRYGRVKVQFHWDRAGRDNEASSCWVRVAQGWAGRRWGAMFVPRVGQEVIVSFLEGDPDRPLVTGSVYNADNMPPYPLPASATRSTIRSESSPGGGGRNELRFEDRKGAEQFYVHAQRDLEHRVGRDFLAWIGRDRHTLTVGDSFEETGGDRHLAVGGARTERADGRVALSGADMVLSGDTRTGLQAGMSVHIKGGTNVVIEAGASITLKAGASFLTIGPAMILASAMPVPMPSASTAVTAAVLAATILPPSPRPVPPREADDGKQ</sequence>
<evidence type="ECO:0000259" key="6">
    <source>
        <dbReference type="Pfam" id="PF22178"/>
    </source>
</evidence>
<proteinExistence type="inferred from homology"/>
<dbReference type="OrthoDB" id="1907165at2"/>
<organism evidence="7 10">
    <name type="scientific">Pseudoduganella umbonata</name>
    <dbReference type="NCBI Taxonomy" id="864828"/>
    <lineage>
        <taxon>Bacteria</taxon>
        <taxon>Pseudomonadati</taxon>
        <taxon>Pseudomonadota</taxon>
        <taxon>Betaproteobacteria</taxon>
        <taxon>Burkholderiales</taxon>
        <taxon>Oxalobacteraceae</taxon>
        <taxon>Telluria group</taxon>
        <taxon>Pseudoduganella</taxon>
    </lineage>
</organism>
<dbReference type="Pfam" id="PF22178">
    <property type="entry name" value="Gp5_trimer_C"/>
    <property type="match status" value="1"/>
</dbReference>
<dbReference type="Proteomes" id="UP000584325">
    <property type="component" value="Unassembled WGS sequence"/>
</dbReference>
<keyword evidence="3" id="KW-0964">Secreted</keyword>
<dbReference type="PANTHER" id="PTHR32305:SF15">
    <property type="entry name" value="PROTEIN RHSA-RELATED"/>
    <property type="match status" value="1"/>
</dbReference>
<dbReference type="InterPro" id="IPR037026">
    <property type="entry name" value="Vgr_OB-fold_dom_sf"/>
</dbReference>
<reference evidence="7 10" key="2">
    <citation type="submission" date="2020-08" db="EMBL/GenBank/DDBJ databases">
        <title>Genomic Encyclopedia of Type Strains, Phase III (KMG-III): the genomes of soil and plant-associated and newly described type strains.</title>
        <authorList>
            <person name="Whitman W."/>
        </authorList>
    </citation>
    <scope>NUCLEOTIDE SEQUENCE [LARGE SCALE GENOMIC DNA]</scope>
    <source>
        <strain evidence="7 10">CECT 7753</strain>
    </source>
</reference>
<evidence type="ECO:0000313" key="7">
    <source>
        <dbReference type="EMBL" id="MBB3221229.1"/>
    </source>
</evidence>
<evidence type="ECO:0000256" key="1">
    <source>
        <dbReference type="ARBA" id="ARBA00004613"/>
    </source>
</evidence>
<dbReference type="InterPro" id="IPR006531">
    <property type="entry name" value="Gp5/Vgr_OB"/>
</dbReference>